<proteinExistence type="inferred from homology"/>
<accession>A0A8J7FKN0</accession>
<dbReference type="NCBIfam" id="NF008121">
    <property type="entry name" value="PRK10869.1"/>
    <property type="match status" value="1"/>
</dbReference>
<evidence type="ECO:0000256" key="8">
    <source>
        <dbReference type="ARBA" id="ARBA00033408"/>
    </source>
</evidence>
<dbReference type="GO" id="GO:0009432">
    <property type="term" value="P:SOS response"/>
    <property type="evidence" value="ECO:0007669"/>
    <property type="project" value="TreeGrafter"/>
</dbReference>
<evidence type="ECO:0000256" key="1">
    <source>
        <dbReference type="ARBA" id="ARBA00003618"/>
    </source>
</evidence>
<keyword evidence="4" id="KW-0547">Nucleotide-binding</keyword>
<evidence type="ECO:0000256" key="5">
    <source>
        <dbReference type="ARBA" id="ARBA00022763"/>
    </source>
</evidence>
<dbReference type="InterPro" id="IPR004604">
    <property type="entry name" value="DNA_recomb/repair_RecN"/>
</dbReference>
<evidence type="ECO:0000259" key="11">
    <source>
        <dbReference type="Pfam" id="PF02463"/>
    </source>
</evidence>
<name>A0A8J7FKN0_9NEIS</name>
<dbReference type="GO" id="GO:0006310">
    <property type="term" value="P:DNA recombination"/>
    <property type="evidence" value="ECO:0007669"/>
    <property type="project" value="InterPro"/>
</dbReference>
<dbReference type="PIRSF" id="PIRSF003128">
    <property type="entry name" value="RecN"/>
    <property type="match status" value="1"/>
</dbReference>
<evidence type="ECO:0000256" key="7">
    <source>
        <dbReference type="ARBA" id="ARBA00023204"/>
    </source>
</evidence>
<evidence type="ECO:0000313" key="13">
    <source>
        <dbReference type="Proteomes" id="UP000604481"/>
    </source>
</evidence>
<dbReference type="NCBIfam" id="TIGR00634">
    <property type="entry name" value="recN"/>
    <property type="match status" value="1"/>
</dbReference>
<comment type="similarity">
    <text evidence="2 9">Belongs to the RecN family.</text>
</comment>
<evidence type="ECO:0000256" key="9">
    <source>
        <dbReference type="PIRNR" id="PIRNR003128"/>
    </source>
</evidence>
<dbReference type="RefSeq" id="WP_194116015.1">
    <property type="nucleotide sequence ID" value="NZ_JADFUA010000004.1"/>
</dbReference>
<dbReference type="Proteomes" id="UP000604481">
    <property type="component" value="Unassembled WGS sequence"/>
</dbReference>
<evidence type="ECO:0000256" key="10">
    <source>
        <dbReference type="SAM" id="Coils"/>
    </source>
</evidence>
<keyword evidence="7 9" id="KW-0234">DNA repair</keyword>
<dbReference type="GO" id="GO:0043590">
    <property type="term" value="C:bacterial nucleoid"/>
    <property type="evidence" value="ECO:0007669"/>
    <property type="project" value="TreeGrafter"/>
</dbReference>
<evidence type="ECO:0000313" key="12">
    <source>
        <dbReference type="EMBL" id="MBE9609492.1"/>
    </source>
</evidence>
<dbReference type="SUPFAM" id="SSF52540">
    <property type="entry name" value="P-loop containing nucleoside triphosphate hydrolases"/>
    <property type="match status" value="2"/>
</dbReference>
<dbReference type="InterPro" id="IPR027417">
    <property type="entry name" value="P-loop_NTPase"/>
</dbReference>
<dbReference type="GO" id="GO:0006281">
    <property type="term" value="P:DNA repair"/>
    <property type="evidence" value="ECO:0007669"/>
    <property type="project" value="UniProtKB-KW"/>
</dbReference>
<dbReference type="GO" id="GO:0005524">
    <property type="term" value="F:ATP binding"/>
    <property type="evidence" value="ECO:0007669"/>
    <property type="project" value="UniProtKB-KW"/>
</dbReference>
<comment type="function">
    <text evidence="1 9">May be involved in recombinational repair of damaged DNA.</text>
</comment>
<protein>
    <recommendedName>
        <fullName evidence="3 9">DNA repair protein RecN</fullName>
    </recommendedName>
    <alternativeName>
        <fullName evidence="8 9">Recombination protein N</fullName>
    </alternativeName>
</protein>
<dbReference type="AlphaFoldDB" id="A0A8J7FKN0"/>
<dbReference type="PANTHER" id="PTHR11059">
    <property type="entry name" value="DNA REPAIR PROTEIN RECN"/>
    <property type="match status" value="1"/>
</dbReference>
<keyword evidence="6" id="KW-0067">ATP-binding</keyword>
<keyword evidence="13" id="KW-1185">Reference proteome</keyword>
<feature type="domain" description="RecF/RecN/SMC N-terminal" evidence="11">
    <location>
        <begin position="2"/>
        <end position="506"/>
    </location>
</feature>
<sequence length="553" mass="59546">MLHSLHLRDFVIVRELELSFSAGLTVLTGETGAGKSILIDALGLLLGERADAGLVRQGAERAELNAVFTPDAQPGIAAWLEAEALQGDDGQLLLRRVIDSSGKSRAWINGTPVTLAQLKSLGELLVDIHGQHAHQSLLRADAQRALLDDYAQAAALAREVRDAYRHWQGLLGELQEAERNQSAYEAECERLQWQIDELAALNLAEGEWPELQTEHKRLHHAASLIEGVQSGLNVLADGDENCQSWLASVQHQLAGLADYDAGINETLGLLEGAEAQLADAVHALRHYADRLELDPARLSEVEARLDAVFRMARKFRLPPEDLPRQLQDWQARLSELGGTGGLEGLQARVAAAENAFRDCATQLSQQRAAAAIALETAVNAQLPELALGSSRFAITLLPLDTPAVYGLEQVELQVANHPSAPLRALAKVASGGELSRISLALQVVTSRLAAVPTLIFDEVDVGIGGKVAEIVGRRLRELGEARQVLCITHLPQVAACGHQHLQVSKTSDAGGVVSAITELKQAERIDEIARMLGGVTITETTRQHAEEMLGIAG</sequence>
<keyword evidence="5 9" id="KW-0227">DNA damage</keyword>
<gene>
    <name evidence="12" type="primary">recN</name>
    <name evidence="12" type="ORF">INR99_09015</name>
</gene>
<dbReference type="CDD" id="cd03241">
    <property type="entry name" value="ABC_RecN"/>
    <property type="match status" value="2"/>
</dbReference>
<reference evidence="12 13" key="1">
    <citation type="submission" date="2020-10" db="EMBL/GenBank/DDBJ databases">
        <title>The genome sequence of Chitinilyticum litopenaei 4Y14.</title>
        <authorList>
            <person name="Liu Y."/>
        </authorList>
    </citation>
    <scope>NUCLEOTIDE SEQUENCE [LARGE SCALE GENOMIC DNA]</scope>
    <source>
        <strain evidence="12 13">4Y14</strain>
    </source>
</reference>
<dbReference type="PANTHER" id="PTHR11059:SF0">
    <property type="entry name" value="DNA REPAIR PROTEIN RECN"/>
    <property type="match status" value="1"/>
</dbReference>
<feature type="coiled-coil region" evidence="10">
    <location>
        <begin position="174"/>
        <end position="201"/>
    </location>
</feature>
<dbReference type="Pfam" id="PF02463">
    <property type="entry name" value="SMC_N"/>
    <property type="match status" value="1"/>
</dbReference>
<keyword evidence="10" id="KW-0175">Coiled coil</keyword>
<evidence type="ECO:0000256" key="3">
    <source>
        <dbReference type="ARBA" id="ARBA00021315"/>
    </source>
</evidence>
<evidence type="ECO:0000256" key="6">
    <source>
        <dbReference type="ARBA" id="ARBA00022840"/>
    </source>
</evidence>
<dbReference type="FunFam" id="3.40.50.300:FF:000319">
    <property type="entry name" value="DNA repair protein RecN"/>
    <property type="match status" value="1"/>
</dbReference>
<dbReference type="Gene3D" id="3.40.50.300">
    <property type="entry name" value="P-loop containing nucleotide triphosphate hydrolases"/>
    <property type="match status" value="2"/>
</dbReference>
<dbReference type="InterPro" id="IPR003395">
    <property type="entry name" value="RecF/RecN/SMC_N"/>
</dbReference>
<dbReference type="EMBL" id="JADFUA010000004">
    <property type="protein sequence ID" value="MBE9609492.1"/>
    <property type="molecule type" value="Genomic_DNA"/>
</dbReference>
<dbReference type="FunFam" id="3.40.50.300:FF:000356">
    <property type="entry name" value="DNA repair protein RecN"/>
    <property type="match status" value="1"/>
</dbReference>
<evidence type="ECO:0000256" key="2">
    <source>
        <dbReference type="ARBA" id="ARBA00009441"/>
    </source>
</evidence>
<comment type="caution">
    <text evidence="12">The sequence shown here is derived from an EMBL/GenBank/DDBJ whole genome shotgun (WGS) entry which is preliminary data.</text>
</comment>
<evidence type="ECO:0000256" key="4">
    <source>
        <dbReference type="ARBA" id="ARBA00022741"/>
    </source>
</evidence>
<organism evidence="12 13">
    <name type="scientific">Chitinilyticum piscinae</name>
    <dbReference type="NCBI Taxonomy" id="2866724"/>
    <lineage>
        <taxon>Bacteria</taxon>
        <taxon>Pseudomonadati</taxon>
        <taxon>Pseudomonadota</taxon>
        <taxon>Betaproteobacteria</taxon>
        <taxon>Neisseriales</taxon>
        <taxon>Chitinibacteraceae</taxon>
        <taxon>Chitinilyticum</taxon>
    </lineage>
</organism>